<proteinExistence type="predicted"/>
<protein>
    <submittedName>
        <fullName evidence="1">Uncharacterized protein</fullName>
    </submittedName>
</protein>
<dbReference type="EMBL" id="JAGQLK010000018">
    <property type="protein sequence ID" value="MCA9382993.1"/>
    <property type="molecule type" value="Genomic_DNA"/>
</dbReference>
<evidence type="ECO:0000313" key="2">
    <source>
        <dbReference type="Proteomes" id="UP000783287"/>
    </source>
</evidence>
<dbReference type="AlphaFoldDB" id="A0A955RIR3"/>
<accession>A0A955RIR3</accession>
<reference evidence="1" key="2">
    <citation type="journal article" date="2021" name="Microbiome">
        <title>Successional dynamics and alternative stable states in a saline activated sludge microbial community over 9 years.</title>
        <authorList>
            <person name="Wang Y."/>
            <person name="Ye J."/>
            <person name="Ju F."/>
            <person name="Liu L."/>
            <person name="Boyd J.A."/>
            <person name="Deng Y."/>
            <person name="Parks D.H."/>
            <person name="Jiang X."/>
            <person name="Yin X."/>
            <person name="Woodcroft B.J."/>
            <person name="Tyson G.W."/>
            <person name="Hugenholtz P."/>
            <person name="Polz M.F."/>
            <person name="Zhang T."/>
        </authorList>
    </citation>
    <scope>NUCLEOTIDE SEQUENCE</scope>
    <source>
        <strain evidence="1">HKST-UBA14</strain>
    </source>
</reference>
<reference evidence="1" key="1">
    <citation type="submission" date="2020-04" db="EMBL/GenBank/DDBJ databases">
        <authorList>
            <person name="Zhang T."/>
        </authorList>
    </citation>
    <scope>NUCLEOTIDE SEQUENCE</scope>
    <source>
        <strain evidence="1">HKST-UBA14</strain>
    </source>
</reference>
<organism evidence="1 2">
    <name type="scientific">Candidatus Dojkabacteria bacterium</name>
    <dbReference type="NCBI Taxonomy" id="2099670"/>
    <lineage>
        <taxon>Bacteria</taxon>
        <taxon>Candidatus Dojkabacteria</taxon>
    </lineage>
</organism>
<name>A0A955RIR3_9BACT</name>
<sequence length="118" mass="13635">MGEKAEQLRNKVQQEIVNIIKEKVEHGEMTEDRAKQIAQMVLEKLPEGMSYDTLMKVIPTLDDHFEELSQAVMPIMVEYEKRMKDIVGQKVTQLLEQGRLDEALNMTKKAIEFEKGLS</sequence>
<evidence type="ECO:0000313" key="1">
    <source>
        <dbReference type="EMBL" id="MCA9382993.1"/>
    </source>
</evidence>
<gene>
    <name evidence="1" type="ORF">KC909_01380</name>
</gene>
<comment type="caution">
    <text evidence="1">The sequence shown here is derived from an EMBL/GenBank/DDBJ whole genome shotgun (WGS) entry which is preliminary data.</text>
</comment>
<dbReference type="Proteomes" id="UP000783287">
    <property type="component" value="Unassembled WGS sequence"/>
</dbReference>